<comment type="caution">
    <text evidence="3">The sequence shown here is derived from an EMBL/GenBank/DDBJ whole genome shotgun (WGS) entry which is preliminary data.</text>
</comment>
<dbReference type="Pfam" id="PF03134">
    <property type="entry name" value="TB2_DP1_HVA22"/>
    <property type="match status" value="1"/>
</dbReference>
<dbReference type="Proteomes" id="UP001318860">
    <property type="component" value="Unassembled WGS sequence"/>
</dbReference>
<dbReference type="EMBL" id="JABTTQ020002046">
    <property type="protein sequence ID" value="KAK6126436.1"/>
    <property type="molecule type" value="Genomic_DNA"/>
</dbReference>
<protein>
    <recommendedName>
        <fullName evidence="1">HVA22-like protein</fullName>
    </recommendedName>
</protein>
<feature type="compositionally biased region" description="Basic and acidic residues" evidence="2">
    <location>
        <begin position="240"/>
        <end position="261"/>
    </location>
</feature>
<evidence type="ECO:0000256" key="1">
    <source>
        <dbReference type="RuleBase" id="RU362006"/>
    </source>
</evidence>
<name>A0ABR0UVY9_REHGL</name>
<reference evidence="3 4" key="1">
    <citation type="journal article" date="2021" name="Comput. Struct. Biotechnol. J.">
        <title>De novo genome assembly of the potent medicinal plant Rehmannia glutinosa using nanopore technology.</title>
        <authorList>
            <person name="Ma L."/>
            <person name="Dong C."/>
            <person name="Song C."/>
            <person name="Wang X."/>
            <person name="Zheng X."/>
            <person name="Niu Y."/>
            <person name="Chen S."/>
            <person name="Feng W."/>
        </authorList>
    </citation>
    <scope>NUCLEOTIDE SEQUENCE [LARGE SCALE GENOMIC DNA]</scope>
    <source>
        <strain evidence="3">DH-2019</strain>
    </source>
</reference>
<accession>A0ABR0UVY9</accession>
<feature type="compositionally biased region" description="Polar residues" evidence="2">
    <location>
        <begin position="203"/>
        <end position="214"/>
    </location>
</feature>
<gene>
    <name evidence="3" type="ORF">DH2020_039824</name>
</gene>
<evidence type="ECO:0000313" key="3">
    <source>
        <dbReference type="EMBL" id="KAK6126436.1"/>
    </source>
</evidence>
<proteinExistence type="inferred from homology"/>
<dbReference type="PANTHER" id="PTHR12300">
    <property type="entry name" value="HVA22-LIKE PROTEINS"/>
    <property type="match status" value="1"/>
</dbReference>
<evidence type="ECO:0000313" key="4">
    <source>
        <dbReference type="Proteomes" id="UP001318860"/>
    </source>
</evidence>
<keyword evidence="4" id="KW-1185">Reference proteome</keyword>
<dbReference type="PANTHER" id="PTHR12300:SF162">
    <property type="entry name" value="HVA22-LIKE PROTEIN J"/>
    <property type="match status" value="1"/>
</dbReference>
<comment type="subcellular location">
    <subcellularLocation>
        <location evidence="1">Membrane</location>
        <topology evidence="1">Multi-pass membrane protein</topology>
    </subcellularLocation>
</comment>
<dbReference type="InterPro" id="IPR004345">
    <property type="entry name" value="TB2_DP1_HVA22"/>
</dbReference>
<sequence>MRECFLFGCLLNLECCGRLALGYAYPAFLCFKTLEKNRVGIQELRFWCQYWTIVAVLTVLEKFCDIFISWLPMYRGMKLALLIYLWHPNIKGSDYVYETLLRPYFAQYEKDIDRSIFEYKERALNLAIYYCHNCTEFSTKKVLQFFQFVITQSRSITLPSSQIAENQQPNVAPPAPTPPSTPSGIFKRNKSDKRRPPIPPPGSSTSHLSQTPRSESFKVQLHNQTQFIHPEDILIPDPNIDSRLEEKSDGDHAAGDKIKSN</sequence>
<feature type="region of interest" description="Disordered" evidence="2">
    <location>
        <begin position="163"/>
        <end position="261"/>
    </location>
</feature>
<feature type="compositionally biased region" description="Pro residues" evidence="2">
    <location>
        <begin position="171"/>
        <end position="181"/>
    </location>
</feature>
<comment type="similarity">
    <text evidence="1">Belongs to the DP1 family.</text>
</comment>
<evidence type="ECO:0000256" key="2">
    <source>
        <dbReference type="SAM" id="MobiDB-lite"/>
    </source>
</evidence>
<organism evidence="3 4">
    <name type="scientific">Rehmannia glutinosa</name>
    <name type="common">Chinese foxglove</name>
    <dbReference type="NCBI Taxonomy" id="99300"/>
    <lineage>
        <taxon>Eukaryota</taxon>
        <taxon>Viridiplantae</taxon>
        <taxon>Streptophyta</taxon>
        <taxon>Embryophyta</taxon>
        <taxon>Tracheophyta</taxon>
        <taxon>Spermatophyta</taxon>
        <taxon>Magnoliopsida</taxon>
        <taxon>eudicotyledons</taxon>
        <taxon>Gunneridae</taxon>
        <taxon>Pentapetalae</taxon>
        <taxon>asterids</taxon>
        <taxon>lamiids</taxon>
        <taxon>Lamiales</taxon>
        <taxon>Orobanchaceae</taxon>
        <taxon>Rehmannieae</taxon>
        <taxon>Rehmannia</taxon>
    </lineage>
</organism>